<organism evidence="9 10">
    <name type="scientific">Cristinia sonorae</name>
    <dbReference type="NCBI Taxonomy" id="1940300"/>
    <lineage>
        <taxon>Eukaryota</taxon>
        <taxon>Fungi</taxon>
        <taxon>Dikarya</taxon>
        <taxon>Basidiomycota</taxon>
        <taxon>Agaricomycotina</taxon>
        <taxon>Agaricomycetes</taxon>
        <taxon>Agaricomycetidae</taxon>
        <taxon>Agaricales</taxon>
        <taxon>Pleurotineae</taxon>
        <taxon>Stephanosporaceae</taxon>
        <taxon>Cristinia</taxon>
    </lineage>
</organism>
<dbReference type="PROSITE" id="PS00344">
    <property type="entry name" value="GATA_ZN_FINGER_1"/>
    <property type="match status" value="1"/>
</dbReference>
<evidence type="ECO:0000313" key="9">
    <source>
        <dbReference type="EMBL" id="KAH8101018.1"/>
    </source>
</evidence>
<feature type="domain" description="GATA-type" evidence="8">
    <location>
        <begin position="435"/>
        <end position="470"/>
    </location>
</feature>
<dbReference type="SMART" id="SM00401">
    <property type="entry name" value="ZnF_GATA"/>
    <property type="match status" value="1"/>
</dbReference>
<dbReference type="Proteomes" id="UP000813824">
    <property type="component" value="Unassembled WGS sequence"/>
</dbReference>
<dbReference type="PROSITE" id="PS50114">
    <property type="entry name" value="GATA_ZN_FINGER_2"/>
    <property type="match status" value="1"/>
</dbReference>
<dbReference type="Gene3D" id="3.30.50.10">
    <property type="entry name" value="Erythroid Transcription Factor GATA-1, subunit A"/>
    <property type="match status" value="1"/>
</dbReference>
<feature type="region of interest" description="Disordered" evidence="7">
    <location>
        <begin position="1"/>
        <end position="299"/>
    </location>
</feature>
<feature type="region of interest" description="Disordered" evidence="7">
    <location>
        <begin position="498"/>
        <end position="642"/>
    </location>
</feature>
<keyword evidence="10" id="KW-1185">Reference proteome</keyword>
<evidence type="ECO:0000256" key="1">
    <source>
        <dbReference type="ARBA" id="ARBA00022723"/>
    </source>
</evidence>
<dbReference type="InterPro" id="IPR013088">
    <property type="entry name" value="Znf_NHR/GATA"/>
</dbReference>
<dbReference type="PANTHER" id="PTHR47172">
    <property type="entry name" value="OS01G0976800 PROTEIN"/>
    <property type="match status" value="1"/>
</dbReference>
<feature type="compositionally biased region" description="Low complexity" evidence="7">
    <location>
        <begin position="564"/>
        <end position="588"/>
    </location>
</feature>
<protein>
    <recommendedName>
        <fullName evidence="8">GATA-type domain-containing protein</fullName>
    </recommendedName>
</protein>
<evidence type="ECO:0000256" key="7">
    <source>
        <dbReference type="SAM" id="MobiDB-lite"/>
    </source>
</evidence>
<keyword evidence="4" id="KW-0805">Transcription regulation</keyword>
<keyword evidence="1" id="KW-0479">Metal-binding</keyword>
<feature type="compositionally biased region" description="Pro residues" evidence="7">
    <location>
        <begin position="589"/>
        <end position="606"/>
    </location>
</feature>
<feature type="compositionally biased region" description="Pro residues" evidence="7">
    <location>
        <begin position="166"/>
        <end position="193"/>
    </location>
</feature>
<feature type="region of interest" description="Disordered" evidence="7">
    <location>
        <begin position="352"/>
        <end position="457"/>
    </location>
</feature>
<dbReference type="EMBL" id="JAEVFJ010000014">
    <property type="protein sequence ID" value="KAH8101018.1"/>
    <property type="molecule type" value="Genomic_DNA"/>
</dbReference>
<evidence type="ECO:0000256" key="5">
    <source>
        <dbReference type="ARBA" id="ARBA00023163"/>
    </source>
</evidence>
<dbReference type="InterPro" id="IPR000679">
    <property type="entry name" value="Znf_GATA"/>
</dbReference>
<evidence type="ECO:0000256" key="6">
    <source>
        <dbReference type="PROSITE-ProRule" id="PRU00094"/>
    </source>
</evidence>
<dbReference type="OrthoDB" id="2162994at2759"/>
<evidence type="ECO:0000259" key="8">
    <source>
        <dbReference type="PROSITE" id="PS50114"/>
    </source>
</evidence>
<dbReference type="GO" id="GO:0008270">
    <property type="term" value="F:zinc ion binding"/>
    <property type="evidence" value="ECO:0007669"/>
    <property type="project" value="UniProtKB-KW"/>
</dbReference>
<dbReference type="AlphaFoldDB" id="A0A8K0UQ81"/>
<sequence length="642" mass="69480">MTSTQQHQAHSYAAHPPPANHYEVRLPPIRELGVVYRDEHAPSSQQPQQDYSPAQGHPSRHDPQSWSRSSSGPGPAPSQRGMPPPSEPPKSQYSSKPDVQYATPGIPLSAQGNGGSSGPNSRPGSGRGDPSSQPGLKRPRSNSSVNEAPGRSPHTAYPPHTTYSSHPPPHGSFHQPPPNPAPSQEPPHPPPVFAQPGSSYPPYVPPQHQQHHMTQRHYQVPPPPAHPQQPSSAYPPPAPAEHWQQQPSPAPPPHYQSPAPQGPYNNFPRTTPLVPETVDSRSGPPAHDPKGSTHRQKAITEIVEHCNVLYSFASRCASHPHIPPSPEELQDMSKRAALVVRLMEDLCRHSLPEDQLPKGLPLPNGAGDEHRPPKRPWEDTVDENEPPNVGGRGEYGDDKSTAEQDMEIIRSKRATSAGGNAPGQPKSKYRKRSRATPPGKCHSCNIRETPEWRRGPDGARTLCNACGLHYAKLMRKRDKNGLGPDGKSPITIESLRASTASARGNDQPAENPVQQQQVPPQQSGLVQTTYDQHAQRSGPSPPHMTSQYPSPHPAPKSGPPPPQHMQHSSHPQHPGSYQLMPVQGGHHPMMPPPPSHAEAGVPPPPWMASSASSSGGRPAYGAEHQTYMRASHPPSHARASPQ</sequence>
<name>A0A8K0UQ81_9AGAR</name>
<dbReference type="GO" id="GO:0043565">
    <property type="term" value="F:sequence-specific DNA binding"/>
    <property type="evidence" value="ECO:0007669"/>
    <property type="project" value="InterPro"/>
</dbReference>
<feature type="compositionally biased region" description="Low complexity" evidence="7">
    <location>
        <begin position="118"/>
        <end position="135"/>
    </location>
</feature>
<keyword evidence="3" id="KW-0862">Zinc</keyword>
<feature type="compositionally biased region" description="Pro residues" evidence="7">
    <location>
        <begin position="220"/>
        <end position="239"/>
    </location>
</feature>
<feature type="compositionally biased region" description="Low complexity" evidence="7">
    <location>
        <begin position="64"/>
        <end position="81"/>
    </location>
</feature>
<evidence type="ECO:0000313" key="10">
    <source>
        <dbReference type="Proteomes" id="UP000813824"/>
    </source>
</evidence>
<feature type="compositionally biased region" description="Basic and acidic residues" evidence="7">
    <location>
        <begin position="448"/>
        <end position="457"/>
    </location>
</feature>
<gene>
    <name evidence="9" type="ORF">BXZ70DRAFT_1007942</name>
</gene>
<proteinExistence type="predicted"/>
<keyword evidence="2 6" id="KW-0863">Zinc-finger</keyword>
<dbReference type="CDD" id="cd00202">
    <property type="entry name" value="ZnF_GATA"/>
    <property type="match status" value="1"/>
</dbReference>
<feature type="compositionally biased region" description="Basic and acidic residues" evidence="7">
    <location>
        <begin position="367"/>
        <end position="378"/>
    </location>
</feature>
<feature type="compositionally biased region" description="Low complexity" evidence="7">
    <location>
        <begin position="607"/>
        <end position="622"/>
    </location>
</feature>
<feature type="compositionally biased region" description="Polar residues" evidence="7">
    <location>
        <begin position="523"/>
        <end position="548"/>
    </location>
</feature>
<feature type="compositionally biased region" description="Basic and acidic residues" evidence="7">
    <location>
        <begin position="394"/>
        <end position="410"/>
    </location>
</feature>
<keyword evidence="5" id="KW-0804">Transcription</keyword>
<reference evidence="9" key="1">
    <citation type="journal article" date="2021" name="New Phytol.">
        <title>Evolutionary innovations through gain and loss of genes in the ectomycorrhizal Boletales.</title>
        <authorList>
            <person name="Wu G."/>
            <person name="Miyauchi S."/>
            <person name="Morin E."/>
            <person name="Kuo A."/>
            <person name="Drula E."/>
            <person name="Varga T."/>
            <person name="Kohler A."/>
            <person name="Feng B."/>
            <person name="Cao Y."/>
            <person name="Lipzen A."/>
            <person name="Daum C."/>
            <person name="Hundley H."/>
            <person name="Pangilinan J."/>
            <person name="Johnson J."/>
            <person name="Barry K."/>
            <person name="LaButti K."/>
            <person name="Ng V."/>
            <person name="Ahrendt S."/>
            <person name="Min B."/>
            <person name="Choi I.G."/>
            <person name="Park H."/>
            <person name="Plett J.M."/>
            <person name="Magnuson J."/>
            <person name="Spatafora J.W."/>
            <person name="Nagy L.G."/>
            <person name="Henrissat B."/>
            <person name="Grigoriev I.V."/>
            <person name="Yang Z.L."/>
            <person name="Xu J."/>
            <person name="Martin F.M."/>
        </authorList>
    </citation>
    <scope>NUCLEOTIDE SEQUENCE</scope>
    <source>
        <strain evidence="9">KKN 215</strain>
    </source>
</reference>
<comment type="caution">
    <text evidence="9">The sequence shown here is derived from an EMBL/GenBank/DDBJ whole genome shotgun (WGS) entry which is preliminary data.</text>
</comment>
<evidence type="ECO:0000256" key="2">
    <source>
        <dbReference type="ARBA" id="ARBA00022771"/>
    </source>
</evidence>
<accession>A0A8K0UQ81</accession>
<dbReference type="PANTHER" id="PTHR47172:SF24">
    <property type="entry name" value="GATA ZINC FINGER DOMAIN-CONTAINING PROTEIN 14-RELATED"/>
    <property type="match status" value="1"/>
</dbReference>
<dbReference type="Pfam" id="PF00320">
    <property type="entry name" value="GATA"/>
    <property type="match status" value="1"/>
</dbReference>
<dbReference type="SUPFAM" id="SSF57716">
    <property type="entry name" value="Glucocorticoid receptor-like (DNA-binding domain)"/>
    <property type="match status" value="1"/>
</dbReference>
<evidence type="ECO:0000256" key="3">
    <source>
        <dbReference type="ARBA" id="ARBA00022833"/>
    </source>
</evidence>
<feature type="compositionally biased region" description="Low complexity" evidence="7">
    <location>
        <begin position="42"/>
        <end position="55"/>
    </location>
</feature>
<feature type="compositionally biased region" description="Low complexity" evidence="7">
    <location>
        <begin position="512"/>
        <end position="522"/>
    </location>
</feature>
<feature type="compositionally biased region" description="Pro residues" evidence="7">
    <location>
        <begin position="550"/>
        <end position="563"/>
    </location>
</feature>
<evidence type="ECO:0000256" key="4">
    <source>
        <dbReference type="ARBA" id="ARBA00023015"/>
    </source>
</evidence>
<dbReference type="GO" id="GO:0006355">
    <property type="term" value="P:regulation of DNA-templated transcription"/>
    <property type="evidence" value="ECO:0007669"/>
    <property type="project" value="InterPro"/>
</dbReference>